<keyword evidence="1" id="KW-0378">Hydrolase</keyword>
<evidence type="ECO:0000313" key="1">
    <source>
        <dbReference type="EMBL" id="MXV14972.1"/>
    </source>
</evidence>
<protein>
    <submittedName>
        <fullName evidence="1">HAD-IA family hydrolase</fullName>
    </submittedName>
</protein>
<dbReference type="GO" id="GO:0016787">
    <property type="term" value="F:hydrolase activity"/>
    <property type="evidence" value="ECO:0007669"/>
    <property type="project" value="UniProtKB-KW"/>
</dbReference>
<accession>A0A7K1XVH0</accession>
<sequence length="232" mass="26233">MYLYRHYSFDLWLTLIRSNPFFKDERSSFFHKYFNYRDKTLQEVQAIFRQVDLMCNAINECTGKNIDAIEMYLMVISMVNDHQADLAAIDQAKLQSDMDDLVFSHLPVIYCTDTPGVIEQLKQAGQSSVSILSNTGFISGKTLRKVLKILGIDHLFDFQIYSDETGLSKPNTQLFRQMISQVCHTRGCEVDRADIIHIGDNPRADAGGATAAGIRSLLINSNHLTISSLIAQ</sequence>
<dbReference type="AlphaFoldDB" id="A0A7K1XVH0"/>
<dbReference type="InterPro" id="IPR036412">
    <property type="entry name" value="HAD-like_sf"/>
</dbReference>
<dbReference type="Gene3D" id="3.40.50.1000">
    <property type="entry name" value="HAD superfamily/HAD-like"/>
    <property type="match status" value="1"/>
</dbReference>
<dbReference type="NCBIfam" id="TIGR01549">
    <property type="entry name" value="HAD-SF-IA-v1"/>
    <property type="match status" value="1"/>
</dbReference>
<dbReference type="Gene3D" id="1.10.150.400">
    <property type="match status" value="1"/>
</dbReference>
<name>A0A7K1XVH0_9SPHI</name>
<reference evidence="1 2" key="1">
    <citation type="submission" date="2019-11" db="EMBL/GenBank/DDBJ databases">
        <title>Pedobacter sp. HMF7056 Genome sequencing and assembly.</title>
        <authorList>
            <person name="Kang H."/>
            <person name="Kim H."/>
            <person name="Joh K."/>
        </authorList>
    </citation>
    <scope>NUCLEOTIDE SEQUENCE [LARGE SCALE GENOMIC DNA]</scope>
    <source>
        <strain evidence="1 2">HMF7056</strain>
    </source>
</reference>
<proteinExistence type="predicted"/>
<dbReference type="PANTHER" id="PTHR46649:SF4">
    <property type="entry name" value="HALOACID DEHALOGENASE-LIKE HYDROLASE (HAD) SUPERFAMILY PROTEIN"/>
    <property type="match status" value="1"/>
</dbReference>
<dbReference type="InterPro" id="IPR006439">
    <property type="entry name" value="HAD-SF_hydro_IA"/>
</dbReference>
<dbReference type="PANTHER" id="PTHR46649">
    <property type="match status" value="1"/>
</dbReference>
<keyword evidence="2" id="KW-1185">Reference proteome</keyword>
<dbReference type="RefSeq" id="WP_160905907.1">
    <property type="nucleotide sequence ID" value="NZ_WVHS01000001.1"/>
</dbReference>
<dbReference type="Proteomes" id="UP000451233">
    <property type="component" value="Unassembled WGS sequence"/>
</dbReference>
<dbReference type="SFLD" id="SFLDG01129">
    <property type="entry name" value="C1.5:_HAD__Beta-PGM__Phosphata"/>
    <property type="match status" value="1"/>
</dbReference>
<organism evidence="1 2">
    <name type="scientific">Hufsiella ginkgonis</name>
    <dbReference type="NCBI Taxonomy" id="2695274"/>
    <lineage>
        <taxon>Bacteria</taxon>
        <taxon>Pseudomonadati</taxon>
        <taxon>Bacteroidota</taxon>
        <taxon>Sphingobacteriia</taxon>
        <taxon>Sphingobacteriales</taxon>
        <taxon>Sphingobacteriaceae</taxon>
        <taxon>Hufsiella</taxon>
    </lineage>
</organism>
<dbReference type="EMBL" id="WVHS01000001">
    <property type="protein sequence ID" value="MXV14972.1"/>
    <property type="molecule type" value="Genomic_DNA"/>
</dbReference>
<evidence type="ECO:0000313" key="2">
    <source>
        <dbReference type="Proteomes" id="UP000451233"/>
    </source>
</evidence>
<gene>
    <name evidence="1" type="ORF">GS398_06650</name>
</gene>
<dbReference type="SFLD" id="SFLDS00003">
    <property type="entry name" value="Haloacid_Dehalogenase"/>
    <property type="match status" value="1"/>
</dbReference>
<dbReference type="InterPro" id="IPR023214">
    <property type="entry name" value="HAD_sf"/>
</dbReference>
<dbReference type="Pfam" id="PF00702">
    <property type="entry name" value="Hydrolase"/>
    <property type="match status" value="1"/>
</dbReference>
<comment type="caution">
    <text evidence="1">The sequence shown here is derived from an EMBL/GenBank/DDBJ whole genome shotgun (WGS) entry which is preliminary data.</text>
</comment>
<dbReference type="SUPFAM" id="SSF56784">
    <property type="entry name" value="HAD-like"/>
    <property type="match status" value="1"/>
</dbReference>